<reference evidence="4" key="1">
    <citation type="journal article" date="2019" name="Int. J. Syst. Evol. Microbiol.">
        <title>The Global Catalogue of Microorganisms (GCM) 10K type strain sequencing project: providing services to taxonomists for standard genome sequencing and annotation.</title>
        <authorList>
            <consortium name="The Broad Institute Genomics Platform"/>
            <consortium name="The Broad Institute Genome Sequencing Center for Infectious Disease"/>
            <person name="Wu L."/>
            <person name="Ma J."/>
        </authorList>
    </citation>
    <scope>NUCLEOTIDE SEQUENCE [LARGE SCALE GENOMIC DNA]</scope>
    <source>
        <strain evidence="4">CECT 7184</strain>
    </source>
</reference>
<dbReference type="EMBL" id="JAUFQU010000001">
    <property type="protein sequence ID" value="MDN3705618.1"/>
    <property type="molecule type" value="Genomic_DNA"/>
</dbReference>
<evidence type="ECO:0000313" key="4">
    <source>
        <dbReference type="Proteomes" id="UP001242368"/>
    </source>
</evidence>
<evidence type="ECO:0000256" key="2">
    <source>
        <dbReference type="SAM" id="SignalP"/>
    </source>
</evidence>
<name>A0ABT8CM66_9FLAO</name>
<keyword evidence="1" id="KW-0175">Coiled coil</keyword>
<comment type="caution">
    <text evidence="3">The sequence shown here is derived from an EMBL/GenBank/DDBJ whole genome shotgun (WGS) entry which is preliminary data.</text>
</comment>
<protein>
    <submittedName>
        <fullName evidence="3">Uncharacterized protein</fullName>
    </submittedName>
</protein>
<evidence type="ECO:0000313" key="3">
    <source>
        <dbReference type="EMBL" id="MDN3705618.1"/>
    </source>
</evidence>
<dbReference type="RefSeq" id="WP_290361780.1">
    <property type="nucleotide sequence ID" value="NZ_JAUFQU010000001.1"/>
</dbReference>
<dbReference type="Proteomes" id="UP001242368">
    <property type="component" value="Unassembled WGS sequence"/>
</dbReference>
<keyword evidence="2" id="KW-0732">Signal</keyword>
<feature type="coiled-coil region" evidence="1">
    <location>
        <begin position="26"/>
        <end position="81"/>
    </location>
</feature>
<accession>A0ABT8CM66</accession>
<gene>
    <name evidence="3" type="ORF">QW060_00530</name>
</gene>
<evidence type="ECO:0000256" key="1">
    <source>
        <dbReference type="SAM" id="Coils"/>
    </source>
</evidence>
<proteinExistence type="predicted"/>
<sequence>MKKNFLLAVAISALISSCEMTDETFIQEKNTNKNEVTEKKSALNEVELYYTIMNAFSYDELESYENNLAVFEKHTNDYTNRILGSSTAYEAIDTKQLSSILMDPDEVVNQLNCSKQVKMMIHTILKFDGKVLIDSSLFTEDEHKLLFVLSCLQADDSINDSGWKRKRTIAFAYGAQHTITKAILYAGAVELRIQFCKNTKRQHRIWCNSNS</sequence>
<feature type="signal peptide" evidence="2">
    <location>
        <begin position="1"/>
        <end position="21"/>
    </location>
</feature>
<dbReference type="PROSITE" id="PS51257">
    <property type="entry name" value="PROKAR_LIPOPROTEIN"/>
    <property type="match status" value="1"/>
</dbReference>
<feature type="chain" id="PRO_5046509231" evidence="2">
    <location>
        <begin position="22"/>
        <end position="211"/>
    </location>
</feature>
<keyword evidence="4" id="KW-1185">Reference proteome</keyword>
<organism evidence="3 4">
    <name type="scientific">Paenimyroides ceti</name>
    <dbReference type="NCBI Taxonomy" id="395087"/>
    <lineage>
        <taxon>Bacteria</taxon>
        <taxon>Pseudomonadati</taxon>
        <taxon>Bacteroidota</taxon>
        <taxon>Flavobacteriia</taxon>
        <taxon>Flavobacteriales</taxon>
        <taxon>Flavobacteriaceae</taxon>
        <taxon>Paenimyroides</taxon>
    </lineage>
</organism>